<dbReference type="GO" id="GO:0016301">
    <property type="term" value="F:kinase activity"/>
    <property type="evidence" value="ECO:0007669"/>
    <property type="project" value="UniProtKB-KW"/>
</dbReference>
<evidence type="ECO:0000313" key="4">
    <source>
        <dbReference type="EMBL" id="MCV9388599.1"/>
    </source>
</evidence>
<name>A0ABT3CYH2_9BACT</name>
<feature type="transmembrane region" description="Helical" evidence="2">
    <location>
        <begin position="80"/>
        <end position="103"/>
    </location>
</feature>
<sequence length="344" mass="39725">MTKHKIYWLCQILGWSTYGLLNFGIYFIQSGKLDGREFTIALSQIFFYVASSHLLRTIIKRRGWSTYPILKLLPLILGSNLALGIANYFFLLLVSFLSGLLMVSVEFRMVNIIFGILGPTAMYCLWSLVYFTYHFFEQHNKNLQYQAVIREAELQQLRSQLNPHFIFNALNSIKALVDDEPKKSKMAITQLSSMFRNTLNAEKKRLVRLEEEMETVNAYLGLESIRFEERLAVRIDLEEDTLGCLIPPMMLQTLVENGIKHGISKLRNGGKIIISTKSEGERLILQIRNYGRLEENQVLEDGHGTGLQNTKDRLNLIYEDRASFRILNEEEGLVLTEIILPKEY</sequence>
<gene>
    <name evidence="4" type="ORF">N7U62_18075</name>
</gene>
<dbReference type="InterPro" id="IPR010559">
    <property type="entry name" value="Sig_transdc_His_kin_internal"/>
</dbReference>
<organism evidence="4 5">
    <name type="scientific">Reichenbachiella ulvae</name>
    <dbReference type="NCBI Taxonomy" id="2980104"/>
    <lineage>
        <taxon>Bacteria</taxon>
        <taxon>Pseudomonadati</taxon>
        <taxon>Bacteroidota</taxon>
        <taxon>Cytophagia</taxon>
        <taxon>Cytophagales</taxon>
        <taxon>Reichenbachiellaceae</taxon>
        <taxon>Reichenbachiella</taxon>
    </lineage>
</organism>
<feature type="transmembrane region" description="Helical" evidence="2">
    <location>
        <begin position="109"/>
        <end position="133"/>
    </location>
</feature>
<feature type="transmembrane region" description="Helical" evidence="2">
    <location>
        <begin position="40"/>
        <end position="59"/>
    </location>
</feature>
<dbReference type="Pfam" id="PF06580">
    <property type="entry name" value="His_kinase"/>
    <property type="match status" value="1"/>
</dbReference>
<evidence type="ECO:0000256" key="1">
    <source>
        <dbReference type="SAM" id="Coils"/>
    </source>
</evidence>
<dbReference type="Gene3D" id="3.30.565.10">
    <property type="entry name" value="Histidine kinase-like ATPase, C-terminal domain"/>
    <property type="match status" value="1"/>
</dbReference>
<keyword evidence="1" id="KW-0175">Coiled coil</keyword>
<reference evidence="4 5" key="1">
    <citation type="submission" date="2022-10" db="EMBL/GenBank/DDBJ databases">
        <title>Comparative genomics and taxonomic characterization of three novel marine species of genus Reichenbachiella exhibiting antioxidant and polysaccharide degradation activities.</title>
        <authorList>
            <person name="Muhammad N."/>
            <person name="Lee Y.-J."/>
            <person name="Ko J."/>
            <person name="Kim S.-G."/>
        </authorList>
    </citation>
    <scope>NUCLEOTIDE SEQUENCE [LARGE SCALE GENOMIC DNA]</scope>
    <source>
        <strain evidence="4 5">ABR2-5</strain>
    </source>
</reference>
<dbReference type="SUPFAM" id="SSF55874">
    <property type="entry name" value="ATPase domain of HSP90 chaperone/DNA topoisomerase II/histidine kinase"/>
    <property type="match status" value="1"/>
</dbReference>
<proteinExistence type="predicted"/>
<dbReference type="Proteomes" id="UP001300692">
    <property type="component" value="Unassembled WGS sequence"/>
</dbReference>
<dbReference type="RefSeq" id="WP_264139478.1">
    <property type="nucleotide sequence ID" value="NZ_JAOYOD010000001.1"/>
</dbReference>
<dbReference type="InterPro" id="IPR050640">
    <property type="entry name" value="Bact_2-comp_sensor_kinase"/>
</dbReference>
<evidence type="ECO:0000259" key="3">
    <source>
        <dbReference type="Pfam" id="PF06580"/>
    </source>
</evidence>
<keyword evidence="5" id="KW-1185">Reference proteome</keyword>
<keyword evidence="2" id="KW-1133">Transmembrane helix</keyword>
<keyword evidence="4" id="KW-0808">Transferase</keyword>
<evidence type="ECO:0000256" key="2">
    <source>
        <dbReference type="SAM" id="Phobius"/>
    </source>
</evidence>
<feature type="domain" description="Signal transduction histidine kinase internal region" evidence="3">
    <location>
        <begin position="152"/>
        <end position="231"/>
    </location>
</feature>
<dbReference type="InterPro" id="IPR036890">
    <property type="entry name" value="HATPase_C_sf"/>
</dbReference>
<dbReference type="PANTHER" id="PTHR34220:SF7">
    <property type="entry name" value="SENSOR HISTIDINE KINASE YPDA"/>
    <property type="match status" value="1"/>
</dbReference>
<feature type="coiled-coil region" evidence="1">
    <location>
        <begin position="192"/>
        <end position="219"/>
    </location>
</feature>
<feature type="transmembrane region" description="Helical" evidence="2">
    <location>
        <begin position="7"/>
        <end position="28"/>
    </location>
</feature>
<protein>
    <submittedName>
        <fullName evidence="4">Histidine kinase</fullName>
    </submittedName>
</protein>
<keyword evidence="4" id="KW-0418">Kinase</keyword>
<dbReference type="EMBL" id="JAOYOD010000001">
    <property type="protein sequence ID" value="MCV9388599.1"/>
    <property type="molecule type" value="Genomic_DNA"/>
</dbReference>
<dbReference type="PANTHER" id="PTHR34220">
    <property type="entry name" value="SENSOR HISTIDINE KINASE YPDA"/>
    <property type="match status" value="1"/>
</dbReference>
<keyword evidence="2" id="KW-0472">Membrane</keyword>
<evidence type="ECO:0000313" key="5">
    <source>
        <dbReference type="Proteomes" id="UP001300692"/>
    </source>
</evidence>
<accession>A0ABT3CYH2</accession>
<comment type="caution">
    <text evidence="4">The sequence shown here is derived from an EMBL/GenBank/DDBJ whole genome shotgun (WGS) entry which is preliminary data.</text>
</comment>
<keyword evidence="2" id="KW-0812">Transmembrane</keyword>